<dbReference type="GO" id="GO:0033281">
    <property type="term" value="C:TAT protein transport complex"/>
    <property type="evidence" value="ECO:0007669"/>
    <property type="project" value="UniProtKB-UniRule"/>
</dbReference>
<evidence type="ECO:0000256" key="9">
    <source>
        <dbReference type="HAMAP-Rule" id="MF_00236"/>
    </source>
</evidence>
<name>A0A6I6NIX7_9ACTN</name>
<keyword evidence="6 9" id="KW-1133">Transmembrane helix</keyword>
<sequence length="83" mass="8673">MLENRTLEIIIIAAVVLLLFGAKRLPDAARGLGKSLRIFKSEVSAMKTDSAQATTAAPRSVAAGPIEDVTGHPVTESASIIQS</sequence>
<comment type="function">
    <text evidence="9">Part of the twin-arginine translocation (Tat) system that transports large folded proteins containing a characteristic twin-arginine motif in their signal peptide across membranes. TatA could form the protein-conducting channel of the Tat system.</text>
</comment>
<protein>
    <recommendedName>
        <fullName evidence="9">Sec-independent protein translocase protein TatA</fullName>
    </recommendedName>
</protein>
<keyword evidence="4 9" id="KW-0812">Transmembrane</keyword>
<evidence type="ECO:0000256" key="6">
    <source>
        <dbReference type="ARBA" id="ARBA00022989"/>
    </source>
</evidence>
<keyword evidence="2 9" id="KW-0813">Transport</keyword>
<dbReference type="PANTHER" id="PTHR42982">
    <property type="entry name" value="SEC-INDEPENDENT PROTEIN TRANSLOCASE PROTEIN TATA"/>
    <property type="match status" value="1"/>
</dbReference>
<dbReference type="RefSeq" id="WP_158926876.1">
    <property type="nucleotide sequence ID" value="NZ_CP047020.1"/>
</dbReference>
<dbReference type="Gene3D" id="1.20.5.3310">
    <property type="match status" value="1"/>
</dbReference>
<evidence type="ECO:0000313" key="10">
    <source>
        <dbReference type="EMBL" id="QHA07927.1"/>
    </source>
</evidence>
<keyword evidence="7 9" id="KW-0811">Translocation</keyword>
<evidence type="ECO:0000256" key="5">
    <source>
        <dbReference type="ARBA" id="ARBA00022927"/>
    </source>
</evidence>
<dbReference type="NCBIfam" id="NF001854">
    <property type="entry name" value="PRK00575.1"/>
    <property type="match status" value="1"/>
</dbReference>
<evidence type="ECO:0000256" key="3">
    <source>
        <dbReference type="ARBA" id="ARBA00022475"/>
    </source>
</evidence>
<evidence type="ECO:0000256" key="2">
    <source>
        <dbReference type="ARBA" id="ARBA00022448"/>
    </source>
</evidence>
<reference evidence="10 11" key="1">
    <citation type="submission" date="2019-12" db="EMBL/GenBank/DDBJ databases">
        <title>Streptomyces sp. strain T44 isolated from rhizosphere soil of Broussonetia papyrifera.</title>
        <authorList>
            <person name="Mo P."/>
        </authorList>
    </citation>
    <scope>NUCLEOTIDE SEQUENCE [LARGE SCALE GENOMIC DNA]</scope>
    <source>
        <strain evidence="10 11">T44</strain>
    </source>
</reference>
<evidence type="ECO:0000256" key="4">
    <source>
        <dbReference type="ARBA" id="ARBA00022692"/>
    </source>
</evidence>
<keyword evidence="11" id="KW-1185">Reference proteome</keyword>
<dbReference type="PANTHER" id="PTHR42982:SF8">
    <property type="entry name" value="SEC-INDEPENDENT PROTEIN TRANSLOCASE PROTEIN TATA"/>
    <property type="match status" value="1"/>
</dbReference>
<dbReference type="AlphaFoldDB" id="A0A6I6NIX7"/>
<dbReference type="EMBL" id="CP047020">
    <property type="protein sequence ID" value="QHA07927.1"/>
    <property type="molecule type" value="Genomic_DNA"/>
</dbReference>
<dbReference type="Proteomes" id="UP000436138">
    <property type="component" value="Chromosome"/>
</dbReference>
<keyword evidence="3 9" id="KW-1003">Cell membrane</keyword>
<comment type="similarity">
    <text evidence="9">Belongs to the TatA/E family.</text>
</comment>
<evidence type="ECO:0000256" key="1">
    <source>
        <dbReference type="ARBA" id="ARBA00004162"/>
    </source>
</evidence>
<evidence type="ECO:0000256" key="7">
    <source>
        <dbReference type="ARBA" id="ARBA00023010"/>
    </source>
</evidence>
<comment type="subunit">
    <text evidence="9">The Tat system comprises two distinct complexes: a TatABC complex, containing multiple copies of TatA, TatB and TatC subunits, and a separate TatA complex, containing only TatA subunits. Substrates initially bind to the TatABC complex, which probably triggers association of the separate TatA complex to form the active translocon.</text>
</comment>
<dbReference type="NCBIfam" id="TIGR01411">
    <property type="entry name" value="tatAE"/>
    <property type="match status" value="1"/>
</dbReference>
<dbReference type="HAMAP" id="MF_00236">
    <property type="entry name" value="TatA_E"/>
    <property type="match status" value="1"/>
</dbReference>
<dbReference type="GO" id="GO:0008320">
    <property type="term" value="F:protein transmembrane transporter activity"/>
    <property type="evidence" value="ECO:0007669"/>
    <property type="project" value="UniProtKB-UniRule"/>
</dbReference>
<gene>
    <name evidence="9 10" type="primary">tatA</name>
    <name evidence="10" type="ORF">GQF42_35765</name>
</gene>
<evidence type="ECO:0000256" key="8">
    <source>
        <dbReference type="ARBA" id="ARBA00023136"/>
    </source>
</evidence>
<dbReference type="InterPro" id="IPR003369">
    <property type="entry name" value="TatA/B/E"/>
</dbReference>
<dbReference type="GO" id="GO:0043953">
    <property type="term" value="P:protein transport by the Tat complex"/>
    <property type="evidence" value="ECO:0007669"/>
    <property type="project" value="UniProtKB-UniRule"/>
</dbReference>
<evidence type="ECO:0000313" key="11">
    <source>
        <dbReference type="Proteomes" id="UP000436138"/>
    </source>
</evidence>
<organism evidence="10 11">
    <name type="scientific">Streptomyces broussonetiae</name>
    <dbReference type="NCBI Taxonomy" id="2686304"/>
    <lineage>
        <taxon>Bacteria</taxon>
        <taxon>Bacillati</taxon>
        <taxon>Actinomycetota</taxon>
        <taxon>Actinomycetes</taxon>
        <taxon>Kitasatosporales</taxon>
        <taxon>Streptomycetaceae</taxon>
        <taxon>Streptomyces</taxon>
    </lineage>
</organism>
<dbReference type="KEGG" id="sbro:GQF42_35765"/>
<keyword evidence="8 9" id="KW-0472">Membrane</keyword>
<accession>A0A6I6NIX7</accession>
<proteinExistence type="inferred from homology"/>
<dbReference type="InterPro" id="IPR006312">
    <property type="entry name" value="TatA/E"/>
</dbReference>
<keyword evidence="5 9" id="KW-0653">Protein transport</keyword>
<dbReference type="Pfam" id="PF02416">
    <property type="entry name" value="TatA_B_E"/>
    <property type="match status" value="1"/>
</dbReference>
<comment type="subcellular location">
    <subcellularLocation>
        <location evidence="1 9">Cell membrane</location>
        <topology evidence="1 9">Single-pass membrane protein</topology>
    </subcellularLocation>
</comment>